<dbReference type="KEGG" id="ccp:CHC_T00008376001"/>
<name>R7QMF1_CHOCR</name>
<organism evidence="2 3">
    <name type="scientific">Chondrus crispus</name>
    <name type="common">Carrageen Irish moss</name>
    <name type="synonym">Polymorpha crispa</name>
    <dbReference type="NCBI Taxonomy" id="2769"/>
    <lineage>
        <taxon>Eukaryota</taxon>
        <taxon>Rhodophyta</taxon>
        <taxon>Florideophyceae</taxon>
        <taxon>Rhodymeniophycidae</taxon>
        <taxon>Gigartinales</taxon>
        <taxon>Gigartinaceae</taxon>
        <taxon>Chondrus</taxon>
    </lineage>
</organism>
<feature type="region of interest" description="Disordered" evidence="1">
    <location>
        <begin position="125"/>
        <end position="159"/>
    </location>
</feature>
<evidence type="ECO:0000313" key="3">
    <source>
        <dbReference type="Proteomes" id="UP000012073"/>
    </source>
</evidence>
<sequence length="159" mass="17591">MGVTVAYAWCAARQTRLCQPLQYDRSHPLPQMWAYIPYRSSPFQNFFKFFPRSTACPFSLLKFPSNSLPSFTAQRLHVPPSTSPNFVLASSSAGEANSRPVHAAPHSRALPAPFDASLAAADAASPRLPHLPRRQPPALLHGRPLRPGAVFRAPRRPLR</sequence>
<proteinExistence type="predicted"/>
<dbReference type="EMBL" id="HG002067">
    <property type="protein sequence ID" value="CDF39687.1"/>
    <property type="molecule type" value="Genomic_DNA"/>
</dbReference>
<feature type="region of interest" description="Disordered" evidence="1">
    <location>
        <begin position="87"/>
        <end position="108"/>
    </location>
</feature>
<keyword evidence="3" id="KW-1185">Reference proteome</keyword>
<dbReference type="GeneID" id="17317696"/>
<reference evidence="3" key="1">
    <citation type="journal article" date="2013" name="Proc. Natl. Acad. Sci. U.S.A.">
        <title>Genome structure and metabolic features in the red seaweed Chondrus crispus shed light on evolution of the Archaeplastida.</title>
        <authorList>
            <person name="Collen J."/>
            <person name="Porcel B."/>
            <person name="Carre W."/>
            <person name="Ball S.G."/>
            <person name="Chaparro C."/>
            <person name="Tonon T."/>
            <person name="Barbeyron T."/>
            <person name="Michel G."/>
            <person name="Noel B."/>
            <person name="Valentin K."/>
            <person name="Elias M."/>
            <person name="Artiguenave F."/>
            <person name="Arun A."/>
            <person name="Aury J.M."/>
            <person name="Barbosa-Neto J.F."/>
            <person name="Bothwell J.H."/>
            <person name="Bouget F.Y."/>
            <person name="Brillet L."/>
            <person name="Cabello-Hurtado F."/>
            <person name="Capella-Gutierrez S."/>
            <person name="Charrier B."/>
            <person name="Cladiere L."/>
            <person name="Cock J.M."/>
            <person name="Coelho S.M."/>
            <person name="Colleoni C."/>
            <person name="Czjzek M."/>
            <person name="Da Silva C."/>
            <person name="Delage L."/>
            <person name="Denoeud F."/>
            <person name="Deschamps P."/>
            <person name="Dittami S.M."/>
            <person name="Gabaldon T."/>
            <person name="Gachon C.M."/>
            <person name="Groisillier A."/>
            <person name="Herve C."/>
            <person name="Jabbari K."/>
            <person name="Katinka M."/>
            <person name="Kloareg B."/>
            <person name="Kowalczyk N."/>
            <person name="Labadie K."/>
            <person name="Leblanc C."/>
            <person name="Lopez P.J."/>
            <person name="McLachlan D.H."/>
            <person name="Meslet-Cladiere L."/>
            <person name="Moustafa A."/>
            <person name="Nehr Z."/>
            <person name="Nyvall Collen P."/>
            <person name="Panaud O."/>
            <person name="Partensky F."/>
            <person name="Poulain J."/>
            <person name="Rensing S.A."/>
            <person name="Rousvoal S."/>
            <person name="Samson G."/>
            <person name="Symeonidi A."/>
            <person name="Weissenbach J."/>
            <person name="Zambounis A."/>
            <person name="Wincker P."/>
            <person name="Boyen C."/>
        </authorList>
    </citation>
    <scope>NUCLEOTIDE SEQUENCE [LARGE SCALE GENOMIC DNA]</scope>
    <source>
        <strain evidence="3">cv. Stackhouse</strain>
    </source>
</reference>
<evidence type="ECO:0000256" key="1">
    <source>
        <dbReference type="SAM" id="MobiDB-lite"/>
    </source>
</evidence>
<gene>
    <name evidence="2" type="ORF">CHC_T00008376001</name>
</gene>
<evidence type="ECO:0000313" key="2">
    <source>
        <dbReference type="EMBL" id="CDF39687.1"/>
    </source>
</evidence>
<dbReference type="Gramene" id="CDF39687">
    <property type="protein sequence ID" value="CDF39687"/>
    <property type="gene ID" value="CHC_T00008376001"/>
</dbReference>
<dbReference type="AlphaFoldDB" id="R7QMF1"/>
<dbReference type="Proteomes" id="UP000012073">
    <property type="component" value="Unassembled WGS sequence"/>
</dbReference>
<protein>
    <submittedName>
        <fullName evidence="2">Metallophosphoesterase</fullName>
    </submittedName>
</protein>
<accession>R7QMF1</accession>
<dbReference type="RefSeq" id="XP_005709981.1">
    <property type="nucleotide sequence ID" value="XM_005709924.1"/>
</dbReference>